<dbReference type="Proteomes" id="UP000000768">
    <property type="component" value="Chromosome 7"/>
</dbReference>
<proteinExistence type="predicted"/>
<dbReference type="Gramene" id="EES13916">
    <property type="protein sequence ID" value="EES13916"/>
    <property type="gene ID" value="SORBI_3007G142000"/>
</dbReference>
<sequence length="208" mass="22421">MTTNARASGTTVRVRASRGDCRGERRRDGGGFCGRTWVGEAAPRRIWEGSVDEDLGGGAEEDLGAGLRAGYGRAEEYLGGGALRRRGSGRDGGGGEERRIWERGSERKREPGGMRVAGAGRNRERRMSHENHVIVTFADEDAGGLGGRYGLVTLRASAVNPSRPPSRSKVLSFRTRLRQTATAPPPLALLERRGVSLLETECICSDTI</sequence>
<gene>
    <name evidence="2" type="ORF">SORBI_3007G142000</name>
</gene>
<accession>C5YLL5</accession>
<feature type="region of interest" description="Disordered" evidence="1">
    <location>
        <begin position="1"/>
        <end position="25"/>
    </location>
</feature>
<dbReference type="InParanoid" id="C5YLL5"/>
<protein>
    <submittedName>
        <fullName evidence="2">Uncharacterized protein</fullName>
    </submittedName>
</protein>
<organism evidence="2 3">
    <name type="scientific">Sorghum bicolor</name>
    <name type="common">Sorghum</name>
    <name type="synonym">Sorghum vulgare</name>
    <dbReference type="NCBI Taxonomy" id="4558"/>
    <lineage>
        <taxon>Eukaryota</taxon>
        <taxon>Viridiplantae</taxon>
        <taxon>Streptophyta</taxon>
        <taxon>Embryophyta</taxon>
        <taxon>Tracheophyta</taxon>
        <taxon>Spermatophyta</taxon>
        <taxon>Magnoliopsida</taxon>
        <taxon>Liliopsida</taxon>
        <taxon>Poales</taxon>
        <taxon>Poaceae</taxon>
        <taxon>PACMAD clade</taxon>
        <taxon>Panicoideae</taxon>
        <taxon>Andropogonodae</taxon>
        <taxon>Andropogoneae</taxon>
        <taxon>Sorghinae</taxon>
        <taxon>Sorghum</taxon>
    </lineage>
</organism>
<reference evidence="2 3" key="1">
    <citation type="journal article" date="2009" name="Nature">
        <title>The Sorghum bicolor genome and the diversification of grasses.</title>
        <authorList>
            <person name="Paterson A.H."/>
            <person name="Bowers J.E."/>
            <person name="Bruggmann R."/>
            <person name="Dubchak I."/>
            <person name="Grimwood J."/>
            <person name="Gundlach H."/>
            <person name="Haberer G."/>
            <person name="Hellsten U."/>
            <person name="Mitros T."/>
            <person name="Poliakov A."/>
            <person name="Schmutz J."/>
            <person name="Spannagl M."/>
            <person name="Tang H."/>
            <person name="Wang X."/>
            <person name="Wicker T."/>
            <person name="Bharti A.K."/>
            <person name="Chapman J."/>
            <person name="Feltus F.A."/>
            <person name="Gowik U."/>
            <person name="Grigoriev I.V."/>
            <person name="Lyons E."/>
            <person name="Maher C.A."/>
            <person name="Martis M."/>
            <person name="Narechania A."/>
            <person name="Otillar R.P."/>
            <person name="Penning B.W."/>
            <person name="Salamov A.A."/>
            <person name="Wang Y."/>
            <person name="Zhang L."/>
            <person name="Carpita N.C."/>
            <person name="Freeling M."/>
            <person name="Gingle A.R."/>
            <person name="Hash C.T."/>
            <person name="Keller B."/>
            <person name="Klein P."/>
            <person name="Kresovich S."/>
            <person name="McCann M.C."/>
            <person name="Ming R."/>
            <person name="Peterson D.G."/>
            <person name="Mehboob-ur-Rahman"/>
            <person name="Ware D."/>
            <person name="Westhoff P."/>
            <person name="Mayer K.F."/>
            <person name="Messing J."/>
            <person name="Rokhsar D.S."/>
        </authorList>
    </citation>
    <scope>NUCLEOTIDE SEQUENCE [LARGE SCALE GENOMIC DNA]</scope>
    <source>
        <strain evidence="3">cv. BTx623</strain>
    </source>
</reference>
<evidence type="ECO:0000313" key="2">
    <source>
        <dbReference type="EMBL" id="EES13916.2"/>
    </source>
</evidence>
<evidence type="ECO:0000313" key="3">
    <source>
        <dbReference type="Proteomes" id="UP000000768"/>
    </source>
</evidence>
<dbReference type="AlphaFoldDB" id="C5YLL5"/>
<name>C5YLL5_SORBI</name>
<dbReference type="EMBL" id="CM000766">
    <property type="protein sequence ID" value="EES13916.2"/>
    <property type="molecule type" value="Genomic_DNA"/>
</dbReference>
<feature type="compositionally biased region" description="Polar residues" evidence="1">
    <location>
        <begin position="1"/>
        <end position="11"/>
    </location>
</feature>
<feature type="region of interest" description="Disordered" evidence="1">
    <location>
        <begin position="82"/>
        <end position="116"/>
    </location>
</feature>
<feature type="compositionally biased region" description="Basic and acidic residues" evidence="1">
    <location>
        <begin position="93"/>
        <end position="112"/>
    </location>
</feature>
<reference evidence="3" key="2">
    <citation type="journal article" date="2018" name="Plant J.">
        <title>The Sorghum bicolor reference genome: improved assembly, gene annotations, a transcriptome atlas, and signatures of genome organization.</title>
        <authorList>
            <person name="McCormick R.F."/>
            <person name="Truong S.K."/>
            <person name="Sreedasyam A."/>
            <person name="Jenkins J."/>
            <person name="Shu S."/>
            <person name="Sims D."/>
            <person name="Kennedy M."/>
            <person name="Amirebrahimi M."/>
            <person name="Weers B.D."/>
            <person name="McKinley B."/>
            <person name="Mattison A."/>
            <person name="Morishige D.T."/>
            <person name="Grimwood J."/>
            <person name="Schmutz J."/>
            <person name="Mullet J.E."/>
        </authorList>
    </citation>
    <scope>NUCLEOTIDE SEQUENCE [LARGE SCALE GENOMIC DNA]</scope>
    <source>
        <strain evidence="3">cv. BTx623</strain>
    </source>
</reference>
<keyword evidence="3" id="KW-1185">Reference proteome</keyword>
<dbReference type="HOGENOM" id="CLU_008459_8_0_1"/>
<evidence type="ECO:0000256" key="1">
    <source>
        <dbReference type="SAM" id="MobiDB-lite"/>
    </source>
</evidence>